<proteinExistence type="predicted"/>
<dbReference type="GO" id="GO:0000166">
    <property type="term" value="F:nucleotide binding"/>
    <property type="evidence" value="ECO:0007669"/>
    <property type="project" value="InterPro"/>
</dbReference>
<dbReference type="SUPFAM" id="SSF51735">
    <property type="entry name" value="NAD(P)-binding Rossmann-fold domains"/>
    <property type="match status" value="1"/>
</dbReference>
<organism evidence="2 3">
    <name type="scientific">Paenibacillus selenitireducens</name>
    <dbReference type="NCBI Taxonomy" id="1324314"/>
    <lineage>
        <taxon>Bacteria</taxon>
        <taxon>Bacillati</taxon>
        <taxon>Bacillota</taxon>
        <taxon>Bacilli</taxon>
        <taxon>Bacillales</taxon>
        <taxon>Paenibacillaceae</taxon>
        <taxon>Paenibacillus</taxon>
    </lineage>
</organism>
<protein>
    <recommendedName>
        <fullName evidence="1">Gfo/Idh/MocA-like oxidoreductase N-terminal domain-containing protein</fullName>
    </recommendedName>
</protein>
<dbReference type="STRING" id="1324314.BVG16_26315"/>
<reference evidence="2 3" key="1">
    <citation type="submission" date="2017-01" db="EMBL/GenBank/DDBJ databases">
        <title>Genome analysis of Paenibacillus selenitrireducens ES3-24.</title>
        <authorList>
            <person name="Xu D."/>
            <person name="Yao R."/>
            <person name="Zheng S."/>
        </authorList>
    </citation>
    <scope>NUCLEOTIDE SEQUENCE [LARGE SCALE GENOMIC DNA]</scope>
    <source>
        <strain evidence="2 3">ES3-24</strain>
    </source>
</reference>
<gene>
    <name evidence="2" type="ORF">BVG16_26315</name>
</gene>
<dbReference type="Gene3D" id="3.30.360.10">
    <property type="entry name" value="Dihydrodipicolinate Reductase, domain 2"/>
    <property type="match status" value="1"/>
</dbReference>
<dbReference type="OrthoDB" id="9772350at2"/>
<dbReference type="Proteomes" id="UP000190188">
    <property type="component" value="Unassembled WGS sequence"/>
</dbReference>
<dbReference type="InterPro" id="IPR000683">
    <property type="entry name" value="Gfo/Idh/MocA-like_OxRdtase_N"/>
</dbReference>
<dbReference type="EMBL" id="MSZX01000013">
    <property type="protein sequence ID" value="OPA73958.1"/>
    <property type="molecule type" value="Genomic_DNA"/>
</dbReference>
<feature type="domain" description="Gfo/Idh/MocA-like oxidoreductase N-terminal" evidence="1">
    <location>
        <begin position="5"/>
        <end position="112"/>
    </location>
</feature>
<dbReference type="InterPro" id="IPR051450">
    <property type="entry name" value="Gfo/Idh/MocA_Oxidoreductases"/>
</dbReference>
<dbReference type="InterPro" id="IPR036291">
    <property type="entry name" value="NAD(P)-bd_dom_sf"/>
</dbReference>
<evidence type="ECO:0000313" key="2">
    <source>
        <dbReference type="EMBL" id="OPA73958.1"/>
    </source>
</evidence>
<dbReference type="PANTHER" id="PTHR43377">
    <property type="entry name" value="BILIVERDIN REDUCTASE A"/>
    <property type="match status" value="1"/>
</dbReference>
<accession>A0A1T2X234</accession>
<dbReference type="AlphaFoldDB" id="A0A1T2X234"/>
<dbReference type="Gene3D" id="3.40.50.720">
    <property type="entry name" value="NAD(P)-binding Rossmann-like Domain"/>
    <property type="match status" value="1"/>
</dbReference>
<comment type="caution">
    <text evidence="2">The sequence shown here is derived from an EMBL/GenBank/DDBJ whole genome shotgun (WGS) entry which is preliminary data.</text>
</comment>
<dbReference type="Pfam" id="PF01408">
    <property type="entry name" value="GFO_IDH_MocA"/>
    <property type="match status" value="1"/>
</dbReference>
<dbReference type="PANTHER" id="PTHR43377:SF2">
    <property type="entry name" value="BINDING ROSSMANN FOLD OXIDOREDUCTASE, PUTATIVE (AFU_ORTHOLOGUE AFUA_4G00560)-RELATED"/>
    <property type="match status" value="1"/>
</dbReference>
<dbReference type="RefSeq" id="WP_078502187.1">
    <property type="nucleotide sequence ID" value="NZ_MSZX01000013.1"/>
</dbReference>
<evidence type="ECO:0000259" key="1">
    <source>
        <dbReference type="Pfam" id="PF01408"/>
    </source>
</evidence>
<keyword evidence="3" id="KW-1185">Reference proteome</keyword>
<sequence length="358" mass="40161">MKPVRFSIIGGGWRAHFYLRLAKMLPHLFEVSGVYVRDSDKRQQLQAAWNVNTPSTLDKLLNASDADFIVLSISKQAVAPMLLELASTSIPILAETPPAANLEQLLHLVANMPANARIQVAEQYPFYPHNQARTALLAAGKLGEPVHLQVSAGHGYHGMSLIRRWLALGNEECTITGQRFESSIMEGPYREQLPQEERFVASSQDVALFQFEGGRSAVFDFTREQYFSPIRQNRVLIRGTKGEIIDNRAYYMADFETPIQGKFTRIQSGGEGSLGPLSLEGIVFEGDWLYRNPVHPTAFTDEELAMTQVLLHMADYARQGISTYSFMDACLDTYLAFMMDEAIHTGHRVVADLSFIRK</sequence>
<evidence type="ECO:0000313" key="3">
    <source>
        <dbReference type="Proteomes" id="UP000190188"/>
    </source>
</evidence>
<name>A0A1T2X234_9BACL</name>